<comment type="caution">
    <text evidence="2">The sequence shown here is derived from an EMBL/GenBank/DDBJ whole genome shotgun (WGS) entry which is preliminary data.</text>
</comment>
<evidence type="ECO:0000256" key="1">
    <source>
        <dbReference type="SAM" id="MobiDB-lite"/>
    </source>
</evidence>
<dbReference type="EMBL" id="JAUIZM010000008">
    <property type="protein sequence ID" value="KAK1371381.1"/>
    <property type="molecule type" value="Genomic_DNA"/>
</dbReference>
<keyword evidence="3" id="KW-1185">Reference proteome</keyword>
<accession>A0AAD8HR75</accession>
<name>A0AAD8HR75_9APIA</name>
<sequence>MDNIIVEIHHGDRCLEYLQEAGYGNGLKLYYNKPDHCSEEKGKNVVDELNFVDDGPGSNDPGFEEEEYSDSDHSKYVSDDDINGKDAGVESDIDEELEEKNVKRRAD</sequence>
<dbReference type="AlphaFoldDB" id="A0AAD8HR75"/>
<organism evidence="2 3">
    <name type="scientific">Heracleum sosnowskyi</name>
    <dbReference type="NCBI Taxonomy" id="360622"/>
    <lineage>
        <taxon>Eukaryota</taxon>
        <taxon>Viridiplantae</taxon>
        <taxon>Streptophyta</taxon>
        <taxon>Embryophyta</taxon>
        <taxon>Tracheophyta</taxon>
        <taxon>Spermatophyta</taxon>
        <taxon>Magnoliopsida</taxon>
        <taxon>eudicotyledons</taxon>
        <taxon>Gunneridae</taxon>
        <taxon>Pentapetalae</taxon>
        <taxon>asterids</taxon>
        <taxon>campanulids</taxon>
        <taxon>Apiales</taxon>
        <taxon>Apiaceae</taxon>
        <taxon>Apioideae</taxon>
        <taxon>apioid superclade</taxon>
        <taxon>Tordylieae</taxon>
        <taxon>Tordyliinae</taxon>
        <taxon>Heracleum</taxon>
    </lineage>
</organism>
<evidence type="ECO:0000313" key="2">
    <source>
        <dbReference type="EMBL" id="KAK1371381.1"/>
    </source>
</evidence>
<evidence type="ECO:0000313" key="3">
    <source>
        <dbReference type="Proteomes" id="UP001237642"/>
    </source>
</evidence>
<reference evidence="2" key="2">
    <citation type="submission" date="2023-05" db="EMBL/GenBank/DDBJ databases">
        <authorList>
            <person name="Schelkunov M.I."/>
        </authorList>
    </citation>
    <scope>NUCLEOTIDE SEQUENCE</scope>
    <source>
        <strain evidence="2">Hsosn_3</strain>
        <tissue evidence="2">Leaf</tissue>
    </source>
</reference>
<feature type="region of interest" description="Disordered" evidence="1">
    <location>
        <begin position="49"/>
        <end position="107"/>
    </location>
</feature>
<feature type="compositionally biased region" description="Acidic residues" evidence="1">
    <location>
        <begin position="89"/>
        <end position="98"/>
    </location>
</feature>
<dbReference type="Proteomes" id="UP001237642">
    <property type="component" value="Unassembled WGS sequence"/>
</dbReference>
<feature type="compositionally biased region" description="Basic and acidic residues" evidence="1">
    <location>
        <begin position="70"/>
        <end position="88"/>
    </location>
</feature>
<reference evidence="2" key="1">
    <citation type="submission" date="2023-02" db="EMBL/GenBank/DDBJ databases">
        <title>Genome of toxic invasive species Heracleum sosnowskyi carries increased number of genes despite the absence of recent whole-genome duplications.</title>
        <authorList>
            <person name="Schelkunov M."/>
            <person name="Shtratnikova V."/>
            <person name="Makarenko M."/>
            <person name="Klepikova A."/>
            <person name="Omelchenko D."/>
            <person name="Novikova G."/>
            <person name="Obukhova E."/>
            <person name="Bogdanov V."/>
            <person name="Penin A."/>
            <person name="Logacheva M."/>
        </authorList>
    </citation>
    <scope>NUCLEOTIDE SEQUENCE</scope>
    <source>
        <strain evidence="2">Hsosn_3</strain>
        <tissue evidence="2">Leaf</tissue>
    </source>
</reference>
<gene>
    <name evidence="2" type="ORF">POM88_037473</name>
</gene>
<protein>
    <submittedName>
        <fullName evidence="2">Uncharacterized protein</fullName>
    </submittedName>
</protein>
<proteinExistence type="predicted"/>